<dbReference type="SUPFAM" id="SSF51735">
    <property type="entry name" value="NAD(P)-binding Rossmann-fold domains"/>
    <property type="match status" value="1"/>
</dbReference>
<dbReference type="OrthoDB" id="10257049at2759"/>
<dbReference type="SMART" id="SM00829">
    <property type="entry name" value="PKS_ER"/>
    <property type="match status" value="1"/>
</dbReference>
<dbReference type="Gene3D" id="3.40.50.720">
    <property type="entry name" value="NAD(P)-binding Rossmann-like Domain"/>
    <property type="match status" value="1"/>
</dbReference>
<dbReference type="Pfam" id="PF08240">
    <property type="entry name" value="ADH_N"/>
    <property type="match status" value="1"/>
</dbReference>
<dbReference type="Gene3D" id="3.90.180.10">
    <property type="entry name" value="Medium-chain alcohol dehydrogenases, catalytic domain"/>
    <property type="match status" value="1"/>
</dbReference>
<dbReference type="PANTHER" id="PTHR45348">
    <property type="entry name" value="HYPOTHETICAL OXIDOREDUCTASE (EUROFUNG)"/>
    <property type="match status" value="1"/>
</dbReference>
<evidence type="ECO:0000259" key="1">
    <source>
        <dbReference type="SMART" id="SM00829"/>
    </source>
</evidence>
<evidence type="ECO:0000313" key="2">
    <source>
        <dbReference type="EMBL" id="TFY50939.1"/>
    </source>
</evidence>
<dbReference type="EMBL" id="SEOQ01001655">
    <property type="protein sequence ID" value="TFY50939.1"/>
    <property type="molecule type" value="Genomic_DNA"/>
</dbReference>
<dbReference type="STRING" id="205917.A0A4Y9XQX6"/>
<proteinExistence type="predicted"/>
<dbReference type="InterPro" id="IPR013149">
    <property type="entry name" value="ADH-like_C"/>
</dbReference>
<dbReference type="CDD" id="cd08249">
    <property type="entry name" value="enoyl_reductase_like"/>
    <property type="match status" value="1"/>
</dbReference>
<dbReference type="InterPro" id="IPR011032">
    <property type="entry name" value="GroES-like_sf"/>
</dbReference>
<gene>
    <name evidence="2" type="ORF">EVG20_g11244</name>
</gene>
<dbReference type="GO" id="GO:0016651">
    <property type="term" value="F:oxidoreductase activity, acting on NAD(P)H"/>
    <property type="evidence" value="ECO:0007669"/>
    <property type="project" value="InterPro"/>
</dbReference>
<dbReference type="PANTHER" id="PTHR45348:SF2">
    <property type="entry name" value="ZINC-TYPE ALCOHOL DEHYDROGENASE-LIKE PROTEIN C2E1P3.01"/>
    <property type="match status" value="1"/>
</dbReference>
<comment type="caution">
    <text evidence="2">The sequence shown here is derived from an EMBL/GenBank/DDBJ whole genome shotgun (WGS) entry which is preliminary data.</text>
</comment>
<dbReference type="InterPro" id="IPR036291">
    <property type="entry name" value="NAD(P)-bd_dom_sf"/>
</dbReference>
<feature type="non-terminal residue" evidence="2">
    <location>
        <position position="288"/>
    </location>
</feature>
<feature type="domain" description="Enoyl reductase (ER)" evidence="1">
    <location>
        <begin position="12"/>
        <end position="274"/>
    </location>
</feature>
<dbReference type="Proteomes" id="UP000298327">
    <property type="component" value="Unassembled WGS sequence"/>
</dbReference>
<reference evidence="2 3" key="1">
    <citation type="submission" date="2019-02" db="EMBL/GenBank/DDBJ databases">
        <title>Genome sequencing of the rare red list fungi Dentipellis fragilis.</title>
        <authorList>
            <person name="Buettner E."/>
            <person name="Kellner H."/>
        </authorList>
    </citation>
    <scope>NUCLEOTIDE SEQUENCE [LARGE SCALE GENOMIC DNA]</scope>
    <source>
        <strain evidence="2 3">DSM 105465</strain>
    </source>
</reference>
<evidence type="ECO:0000313" key="3">
    <source>
        <dbReference type="Proteomes" id="UP000298327"/>
    </source>
</evidence>
<name>A0A4Y9XQX6_9AGAM</name>
<accession>A0A4Y9XQX6</accession>
<sequence length="288" mass="30419">MVHTKMNAAVIDTDGKVVVRKIDVPKPGPGEIMVKVGAAAQNPTDWKSIAFGKRTGAVVGCDYTGVIEEIGPDVPAGLWKVGDRASGFVQGSTWPNGAFAEYTVASAEVTIHVPDSWTVESAAHLGAAPLTAIQALWQSHDDLPTPLKPTSTPFPILVYGASSSVGQFVVQFAKLSGLHVIATSSPKNFDLVKSLGADEVFDYHDTEVGKKIKAATGGKLKYAVDNISEHGSSQIISDALSDEGGKVSLLFPYESPRAGISVSSTVAYHLLGKSFDFPFSYTEDPNLT</sequence>
<dbReference type="InterPro" id="IPR020843">
    <property type="entry name" value="ER"/>
</dbReference>
<dbReference type="AlphaFoldDB" id="A0A4Y9XQX6"/>
<keyword evidence="3" id="KW-1185">Reference proteome</keyword>
<dbReference type="Pfam" id="PF00107">
    <property type="entry name" value="ADH_zinc_N"/>
    <property type="match status" value="1"/>
</dbReference>
<dbReference type="InterPro" id="IPR047122">
    <property type="entry name" value="Trans-enoyl_RdTase-like"/>
</dbReference>
<protein>
    <recommendedName>
        <fullName evidence="1">Enoyl reductase (ER) domain-containing protein</fullName>
    </recommendedName>
</protein>
<dbReference type="SUPFAM" id="SSF50129">
    <property type="entry name" value="GroES-like"/>
    <property type="match status" value="1"/>
</dbReference>
<organism evidence="2 3">
    <name type="scientific">Dentipellis fragilis</name>
    <dbReference type="NCBI Taxonomy" id="205917"/>
    <lineage>
        <taxon>Eukaryota</taxon>
        <taxon>Fungi</taxon>
        <taxon>Dikarya</taxon>
        <taxon>Basidiomycota</taxon>
        <taxon>Agaricomycotina</taxon>
        <taxon>Agaricomycetes</taxon>
        <taxon>Russulales</taxon>
        <taxon>Hericiaceae</taxon>
        <taxon>Dentipellis</taxon>
    </lineage>
</organism>
<dbReference type="InterPro" id="IPR013154">
    <property type="entry name" value="ADH-like_N"/>
</dbReference>